<dbReference type="Proteomes" id="UP000001661">
    <property type="component" value="Chromosome"/>
</dbReference>
<evidence type="ECO:0000313" key="2">
    <source>
        <dbReference type="EMBL" id="ADL13319.1"/>
    </source>
</evidence>
<accession>D9QS28</accession>
<keyword evidence="3" id="KW-1185">Reference proteome</keyword>
<feature type="domain" description="DRTGG" evidence="1">
    <location>
        <begin position="5"/>
        <end position="106"/>
    </location>
</feature>
<protein>
    <submittedName>
        <fullName evidence="2">DRTGG domain protein</fullName>
    </submittedName>
</protein>
<dbReference type="InterPro" id="IPR028979">
    <property type="entry name" value="Ser_kin/Pase_Hpr-like_N_sf"/>
</dbReference>
<dbReference type="RefSeq" id="WP_013278764.1">
    <property type="nucleotide sequence ID" value="NC_014378.1"/>
</dbReference>
<dbReference type="KEGG" id="aar:Acear_1814"/>
<dbReference type="Gene3D" id="3.40.1390.20">
    <property type="entry name" value="HprK N-terminal domain-like"/>
    <property type="match status" value="1"/>
</dbReference>
<proteinExistence type="predicted"/>
<dbReference type="HOGENOM" id="CLU_140224_0_0_9"/>
<evidence type="ECO:0000313" key="3">
    <source>
        <dbReference type="Proteomes" id="UP000001661"/>
    </source>
</evidence>
<dbReference type="OrthoDB" id="9800390at2"/>
<dbReference type="InterPro" id="IPR010766">
    <property type="entry name" value="DRTGG"/>
</dbReference>
<sequence>MELKDVKEITESEIIIGEDNLDLEITTACGADLMSDVLAFTVEKTLLLTGLTKLQVIRTADLIDLSAIIFVRGKQPSDEAVKLAQETEIPLLYTDYTLYESCGRLYQAGLGAE</sequence>
<organism evidence="2 3">
    <name type="scientific">Acetohalobium arabaticum (strain ATCC 49924 / DSM 5501 / Z-7288)</name>
    <dbReference type="NCBI Taxonomy" id="574087"/>
    <lineage>
        <taxon>Bacteria</taxon>
        <taxon>Bacillati</taxon>
        <taxon>Bacillota</taxon>
        <taxon>Clostridia</taxon>
        <taxon>Halanaerobiales</taxon>
        <taxon>Halobacteroidaceae</taxon>
        <taxon>Acetohalobium</taxon>
    </lineage>
</organism>
<dbReference type="AlphaFoldDB" id="D9QS28"/>
<dbReference type="STRING" id="574087.Acear_1814"/>
<dbReference type="Pfam" id="PF07085">
    <property type="entry name" value="DRTGG"/>
    <property type="match status" value="1"/>
</dbReference>
<dbReference type="SUPFAM" id="SSF75138">
    <property type="entry name" value="HprK N-terminal domain-like"/>
    <property type="match status" value="1"/>
</dbReference>
<name>D9QS28_ACEAZ</name>
<dbReference type="eggNOG" id="COG4109">
    <property type="taxonomic scope" value="Bacteria"/>
</dbReference>
<reference evidence="2 3" key="1">
    <citation type="journal article" date="2010" name="Stand. Genomic Sci.">
        <title>Complete genome sequence of Acetohalobium arabaticum type strain (Z-7288).</title>
        <authorList>
            <person name="Sikorski J."/>
            <person name="Lapidus A."/>
            <person name="Chertkov O."/>
            <person name="Lucas S."/>
            <person name="Copeland A."/>
            <person name="Glavina Del Rio T."/>
            <person name="Nolan M."/>
            <person name="Tice H."/>
            <person name="Cheng J.F."/>
            <person name="Han C."/>
            <person name="Brambilla E."/>
            <person name="Pitluck S."/>
            <person name="Liolios K."/>
            <person name="Ivanova N."/>
            <person name="Mavromatis K."/>
            <person name="Mikhailova N."/>
            <person name="Pati A."/>
            <person name="Bruce D."/>
            <person name="Detter C."/>
            <person name="Tapia R."/>
            <person name="Goodwin L."/>
            <person name="Chen A."/>
            <person name="Palaniappan K."/>
            <person name="Land M."/>
            <person name="Hauser L."/>
            <person name="Chang Y.J."/>
            <person name="Jeffries C.D."/>
            <person name="Rohde M."/>
            <person name="Goker M."/>
            <person name="Spring S."/>
            <person name="Woyke T."/>
            <person name="Bristow J."/>
            <person name="Eisen J.A."/>
            <person name="Markowitz V."/>
            <person name="Hugenholtz P."/>
            <person name="Kyrpides N.C."/>
            <person name="Klenk H.P."/>
        </authorList>
    </citation>
    <scope>NUCLEOTIDE SEQUENCE [LARGE SCALE GENOMIC DNA]</scope>
    <source>
        <strain evidence="3">ATCC 49924 / DSM 5501 / Z-7288</strain>
    </source>
</reference>
<gene>
    <name evidence="2" type="ordered locus">Acear_1814</name>
</gene>
<evidence type="ECO:0000259" key="1">
    <source>
        <dbReference type="Pfam" id="PF07085"/>
    </source>
</evidence>
<dbReference type="EMBL" id="CP002105">
    <property type="protein sequence ID" value="ADL13319.1"/>
    <property type="molecule type" value="Genomic_DNA"/>
</dbReference>